<dbReference type="OrthoDB" id="9797363at2"/>
<evidence type="ECO:0000256" key="1">
    <source>
        <dbReference type="ARBA" id="ARBA00004651"/>
    </source>
</evidence>
<dbReference type="NCBIfam" id="TIGR04152">
    <property type="entry name" value="exosort_VPLPA"/>
    <property type="match status" value="1"/>
</dbReference>
<dbReference type="GO" id="GO:0006508">
    <property type="term" value="P:proteolysis"/>
    <property type="evidence" value="ECO:0007669"/>
    <property type="project" value="UniProtKB-KW"/>
</dbReference>
<evidence type="ECO:0000313" key="11">
    <source>
        <dbReference type="Proteomes" id="UP000000483"/>
    </source>
</evidence>
<dbReference type="RefSeq" id="WP_013705246.1">
    <property type="nucleotide sequence ID" value="NC_015388.1"/>
</dbReference>
<keyword evidence="2" id="KW-1003">Cell membrane</keyword>
<proteinExistence type="predicted"/>
<feature type="transmembrane region" description="Helical" evidence="8">
    <location>
        <begin position="245"/>
        <end position="269"/>
    </location>
</feature>
<dbReference type="NCBIfam" id="TIGR02914">
    <property type="entry name" value="EpsI_fam"/>
    <property type="match status" value="1"/>
</dbReference>
<dbReference type="STRING" id="880072.Desac_0241"/>
<comment type="subcellular location">
    <subcellularLocation>
        <location evidence="1">Cell membrane</location>
        <topology evidence="1">Multi-pass membrane protein</topology>
    </subcellularLocation>
</comment>
<protein>
    <submittedName>
        <fullName evidence="10">Eight transmembrane protein EpsH</fullName>
    </submittedName>
</protein>
<dbReference type="Pfam" id="PF09721">
    <property type="entry name" value="Exosortase_EpsH"/>
    <property type="match status" value="1"/>
</dbReference>
<dbReference type="KEGG" id="dao:Desac_0241"/>
<dbReference type="NCBIfam" id="TIGR04178">
    <property type="entry name" value="exo_archaeo"/>
    <property type="match status" value="1"/>
</dbReference>
<feature type="domain" description="Methanolan biosynthesis EpsI" evidence="9">
    <location>
        <begin position="302"/>
        <end position="498"/>
    </location>
</feature>
<gene>
    <name evidence="10" type="ordered locus">Desac_0241</name>
</gene>
<dbReference type="eggNOG" id="COG1269">
    <property type="taxonomic scope" value="Bacteria"/>
</dbReference>
<keyword evidence="11" id="KW-1185">Reference proteome</keyword>
<evidence type="ECO:0000256" key="2">
    <source>
        <dbReference type="ARBA" id="ARBA00022475"/>
    </source>
</evidence>
<keyword evidence="4 8" id="KW-0812">Transmembrane</keyword>
<sequence length="501" mass="56518">MQNNKSSAVYPLSSLAILGAITIWFYWPILSRMFLYLFHNDDYSYGLLLPLVSAYLVYQKWPRIRGTSWRPSWWGLAIIVAGIGLSIIGELAADLYVPRVSFVVCLGGILLLVGGWRLLRLLIFPLLLLLLMIPLPELITNKLTLPLQLISSQLAAFFLHLIGIPVLRQGNIIDLGLRQMQIVDACSGLRYILALLALGVIYCYFYQRKPWKVLVLLIVLIPATIFANGLRVAGMGIFPALVEGFWHAFSGWLIFLFCFVMLAVVNYLLNRLSPPSVKQAPEEDKIQPPPKKSLPLWSYTAAAVGVILLCTPVAQRASHAPNYPLKKGFENFPMNIDTWQGHHAYIDPAMVALTKSHAHLYAEFSDPEGDLITLWIAYYETQKKAGGFVHSPKGCFTASGWRIAQAKVIEIAPGKPVNWMVTDRLGTKLLVYYWFMQRGRWLVDETLNKFFMAYDGLLRRRTDGSLIRLTIPIHGNTDQAQQRLTAFANSLIPILNQYIPD</sequence>
<feature type="transmembrane region" description="Helical" evidence="8">
    <location>
        <begin position="43"/>
        <end position="61"/>
    </location>
</feature>
<reference evidence="10 11" key="1">
    <citation type="journal article" date="2011" name="Stand. Genomic Sci.">
        <title>Complete genome sequence of the acetate-degrading sulfate reducer Desulfobacca acetoxidans type strain (ASRB2).</title>
        <authorList>
            <person name="Goker M."/>
            <person name="Teshima H."/>
            <person name="Lapidus A."/>
            <person name="Nolan M."/>
            <person name="Lucas S."/>
            <person name="Hammon N."/>
            <person name="Deshpande S."/>
            <person name="Cheng J.F."/>
            <person name="Tapia R."/>
            <person name="Han C."/>
            <person name="Goodwin L."/>
            <person name="Pitluck S."/>
            <person name="Huntemann M."/>
            <person name="Liolios K."/>
            <person name="Ivanova N."/>
            <person name="Pagani I."/>
            <person name="Mavromatis K."/>
            <person name="Ovchinikova G."/>
            <person name="Pati A."/>
            <person name="Chen A."/>
            <person name="Palaniappan K."/>
            <person name="Land M."/>
            <person name="Hauser L."/>
            <person name="Brambilla E.M."/>
            <person name="Rohde M."/>
            <person name="Spring S."/>
            <person name="Detter J.C."/>
            <person name="Woyke T."/>
            <person name="Bristow J."/>
            <person name="Eisen J.A."/>
            <person name="Markowitz V."/>
            <person name="Hugenholtz P."/>
            <person name="Kyrpides N.C."/>
            <person name="Klenk H.P."/>
        </authorList>
    </citation>
    <scope>NUCLEOTIDE SEQUENCE [LARGE SCALE GENOMIC DNA]</scope>
    <source>
        <strain evidence="11">ATCC 700848 / DSM 11109 / ASRB2</strain>
    </source>
</reference>
<dbReference type="NCBIfam" id="TIGR02602">
    <property type="entry name" value="8TM_EpsH"/>
    <property type="match status" value="1"/>
</dbReference>
<feature type="transmembrane region" description="Helical" evidence="8">
    <location>
        <begin position="7"/>
        <end position="27"/>
    </location>
</feature>
<evidence type="ECO:0000256" key="7">
    <source>
        <dbReference type="ARBA" id="ARBA00023136"/>
    </source>
</evidence>
<name>F2NEE3_DESAR</name>
<accession>F2NEE3</accession>
<dbReference type="InterPro" id="IPR019127">
    <property type="entry name" value="Exosortase"/>
</dbReference>
<dbReference type="AlphaFoldDB" id="F2NEE3"/>
<evidence type="ECO:0000313" key="10">
    <source>
        <dbReference type="EMBL" id="AEB08133.1"/>
    </source>
</evidence>
<evidence type="ECO:0000256" key="8">
    <source>
        <dbReference type="SAM" id="Phobius"/>
    </source>
</evidence>
<feature type="transmembrane region" description="Helical" evidence="8">
    <location>
        <begin position="121"/>
        <end position="139"/>
    </location>
</feature>
<evidence type="ECO:0000256" key="5">
    <source>
        <dbReference type="ARBA" id="ARBA00022801"/>
    </source>
</evidence>
<keyword evidence="7 8" id="KW-0472">Membrane</keyword>
<dbReference type="InterPro" id="IPR014263">
    <property type="entry name" value="Methanolan_biosynth_EpsI"/>
</dbReference>
<evidence type="ECO:0000259" key="9">
    <source>
        <dbReference type="Pfam" id="PF11984"/>
    </source>
</evidence>
<reference evidence="11" key="2">
    <citation type="submission" date="2011-03" db="EMBL/GenBank/DDBJ databases">
        <title>The complete genome of Desulfobacca acetoxidans DSM 11109.</title>
        <authorList>
            <consortium name="US DOE Joint Genome Institute (JGI-PGF)"/>
            <person name="Lucas S."/>
            <person name="Copeland A."/>
            <person name="Lapidus A."/>
            <person name="Bruce D."/>
            <person name="Goodwin L."/>
            <person name="Pitluck S."/>
            <person name="Peters L."/>
            <person name="Kyrpides N."/>
            <person name="Mavromatis K."/>
            <person name="Ivanova N."/>
            <person name="Ovchinnikova G."/>
            <person name="Teshima H."/>
            <person name="Detter J.C."/>
            <person name="Han C."/>
            <person name="Land M."/>
            <person name="Hauser L."/>
            <person name="Markowitz V."/>
            <person name="Cheng J.-F."/>
            <person name="Hugenholtz P."/>
            <person name="Woyke T."/>
            <person name="Wu D."/>
            <person name="Spring S."/>
            <person name="Schueler E."/>
            <person name="Brambilla E."/>
            <person name="Klenk H.-P."/>
            <person name="Eisen J.A."/>
        </authorList>
    </citation>
    <scope>NUCLEOTIDE SEQUENCE [LARGE SCALE GENOMIC DNA]</scope>
    <source>
        <strain evidence="11">ATCC 700848 / DSM 11109 / ASRB2</strain>
    </source>
</reference>
<dbReference type="InterPro" id="IPR026392">
    <property type="entry name" value="Exo/Archaeosortase_dom"/>
</dbReference>
<dbReference type="InterPro" id="IPR026491">
    <property type="entry name" value="ExosortD_VPLPA"/>
</dbReference>
<dbReference type="GO" id="GO:0005886">
    <property type="term" value="C:plasma membrane"/>
    <property type="evidence" value="ECO:0007669"/>
    <property type="project" value="UniProtKB-SubCell"/>
</dbReference>
<feature type="transmembrane region" description="Helical" evidence="8">
    <location>
        <begin position="95"/>
        <end position="114"/>
    </location>
</feature>
<keyword evidence="6 8" id="KW-1133">Transmembrane helix</keyword>
<keyword evidence="5" id="KW-0378">Hydrolase</keyword>
<feature type="transmembrane region" description="Helical" evidence="8">
    <location>
        <begin position="73"/>
        <end position="89"/>
    </location>
</feature>
<organism evidence="10 11">
    <name type="scientific">Desulfobacca acetoxidans (strain ATCC 700848 / DSM 11109 / ASRB2)</name>
    <dbReference type="NCBI Taxonomy" id="880072"/>
    <lineage>
        <taxon>Bacteria</taxon>
        <taxon>Pseudomonadati</taxon>
        <taxon>Thermodesulfobacteriota</taxon>
        <taxon>Desulfobaccia</taxon>
        <taxon>Desulfobaccales</taxon>
        <taxon>Desulfobaccaceae</taxon>
        <taxon>Desulfobacca</taxon>
    </lineage>
</organism>
<dbReference type="GO" id="GO:0008233">
    <property type="term" value="F:peptidase activity"/>
    <property type="evidence" value="ECO:0007669"/>
    <property type="project" value="UniProtKB-KW"/>
</dbReference>
<feature type="transmembrane region" description="Helical" evidence="8">
    <location>
        <begin position="188"/>
        <end position="207"/>
    </location>
</feature>
<keyword evidence="3" id="KW-0645">Protease</keyword>
<evidence type="ECO:0000256" key="6">
    <source>
        <dbReference type="ARBA" id="ARBA00022989"/>
    </source>
</evidence>
<dbReference type="HOGENOM" id="CLU_039817_1_0_7"/>
<dbReference type="Pfam" id="PF11984">
    <property type="entry name" value="DUF3485"/>
    <property type="match status" value="1"/>
</dbReference>
<dbReference type="EMBL" id="CP002629">
    <property type="protein sequence ID" value="AEB08133.1"/>
    <property type="molecule type" value="Genomic_DNA"/>
</dbReference>
<feature type="transmembrane region" description="Helical" evidence="8">
    <location>
        <begin position="213"/>
        <end position="233"/>
    </location>
</feature>
<evidence type="ECO:0000256" key="4">
    <source>
        <dbReference type="ARBA" id="ARBA00022692"/>
    </source>
</evidence>
<evidence type="ECO:0000256" key="3">
    <source>
        <dbReference type="ARBA" id="ARBA00022670"/>
    </source>
</evidence>
<dbReference type="InterPro" id="IPR013426">
    <property type="entry name" value="EpsH-like"/>
</dbReference>
<dbReference type="Proteomes" id="UP000000483">
    <property type="component" value="Chromosome"/>
</dbReference>